<comment type="function">
    <text evidence="1 7">Required for growth under high-pressure and low-temperature conditions.</text>
</comment>
<proteinExistence type="inferred from homology"/>
<evidence type="ECO:0000256" key="4">
    <source>
        <dbReference type="ARBA" id="ARBA00022692"/>
    </source>
</evidence>
<reference evidence="9 10" key="1">
    <citation type="journal article" date="2016" name="Genome Biol. Evol.">
        <title>Divergent and convergent evolution of fungal pathogenicity.</title>
        <authorList>
            <person name="Shang Y."/>
            <person name="Xiao G."/>
            <person name="Zheng P."/>
            <person name="Cen K."/>
            <person name="Zhan S."/>
            <person name="Wang C."/>
        </authorList>
    </citation>
    <scope>NUCLEOTIDE SEQUENCE [LARGE SCALE GENOMIC DNA]</scope>
    <source>
        <strain evidence="9 10">RCEF 2490</strain>
    </source>
</reference>
<feature type="region of interest" description="Disordered" evidence="8">
    <location>
        <begin position="119"/>
        <end position="160"/>
    </location>
</feature>
<sequence>MHYRRLFSRILYASVYVLFFLVLLGLLLITPGDAIERSLSNNQKYNVLILTISYVVTVLIVVFVYMLRLYITKSAIAAIPKAWVPIEKGDLKDVVYRMIQGGLNRSAVIAYEARPREQLDDIGSRDGDGDGDAGGQGHTSEGRRGRTQTQTGAEDWGLPLPPRRHVWGEIEHPGWASPNSPDLPNLQYSSVISELPNLIEARALTLAPPGPDEGDGALPDDAGASALMQRTLDMTLRDYVDHLCRLGVAPAGEPTANFLARYEYARFSARPISSQQFRELMRLFAELLRAMQSPGGADSSAQSFEDDHGGGSYGWAASESDIDNDAPMDTDPPSPGSSSGVSRPATLSTQGSVQRRPRPPMRTPSGGQAGSSFRTAPNTPGSMRPRRLSSRQSSENSFAQTRRHLECKFWIYTYT</sequence>
<evidence type="ECO:0000256" key="1">
    <source>
        <dbReference type="ARBA" id="ARBA00002489"/>
    </source>
</evidence>
<dbReference type="GO" id="GO:0016020">
    <property type="term" value="C:membrane"/>
    <property type="evidence" value="ECO:0007669"/>
    <property type="project" value="UniProtKB-SubCell"/>
</dbReference>
<feature type="compositionally biased region" description="Basic and acidic residues" evidence="8">
    <location>
        <begin position="119"/>
        <end position="128"/>
    </location>
</feature>
<keyword evidence="4 7" id="KW-0812">Transmembrane</keyword>
<name>A0A166RST0_9HYPO</name>
<dbReference type="EMBL" id="AZGY01000001">
    <property type="protein sequence ID" value="OAA33725.1"/>
    <property type="molecule type" value="Genomic_DNA"/>
</dbReference>
<dbReference type="OrthoDB" id="4096362at2759"/>
<dbReference type="PANTHER" id="PTHR40021:SF1">
    <property type="entry name" value="DEFECT AT LOW TEMPERATURE PROTEIN 1"/>
    <property type="match status" value="1"/>
</dbReference>
<protein>
    <recommendedName>
        <fullName evidence="3 7">Defect at low temperature protein 1</fullName>
    </recommendedName>
</protein>
<accession>A0A166RST0</accession>
<dbReference type="AlphaFoldDB" id="A0A166RST0"/>
<organism evidence="9 10">
    <name type="scientific">Moelleriella libera RCEF 2490</name>
    <dbReference type="NCBI Taxonomy" id="1081109"/>
    <lineage>
        <taxon>Eukaryota</taxon>
        <taxon>Fungi</taxon>
        <taxon>Dikarya</taxon>
        <taxon>Ascomycota</taxon>
        <taxon>Pezizomycotina</taxon>
        <taxon>Sordariomycetes</taxon>
        <taxon>Hypocreomycetidae</taxon>
        <taxon>Hypocreales</taxon>
        <taxon>Clavicipitaceae</taxon>
        <taxon>Moelleriella</taxon>
    </lineage>
</organism>
<evidence type="ECO:0000256" key="7">
    <source>
        <dbReference type="RuleBase" id="RU367100"/>
    </source>
</evidence>
<evidence type="ECO:0000256" key="3">
    <source>
        <dbReference type="ARBA" id="ARBA00021353"/>
    </source>
</evidence>
<dbReference type="Proteomes" id="UP000078544">
    <property type="component" value="Unassembled WGS sequence"/>
</dbReference>
<evidence type="ECO:0000256" key="8">
    <source>
        <dbReference type="SAM" id="MobiDB-lite"/>
    </source>
</evidence>
<comment type="caution">
    <text evidence="9">The sequence shown here is derived from an EMBL/GenBank/DDBJ whole genome shotgun (WGS) entry which is preliminary data.</text>
</comment>
<dbReference type="STRING" id="1081109.A0A166RST0"/>
<dbReference type="InterPro" id="IPR038869">
    <property type="entry name" value="DLT1"/>
</dbReference>
<evidence type="ECO:0000256" key="5">
    <source>
        <dbReference type="ARBA" id="ARBA00022989"/>
    </source>
</evidence>
<feature type="transmembrane region" description="Helical" evidence="7">
    <location>
        <begin position="49"/>
        <end position="71"/>
    </location>
</feature>
<evidence type="ECO:0000256" key="6">
    <source>
        <dbReference type="ARBA" id="ARBA00023136"/>
    </source>
</evidence>
<comment type="subcellular location">
    <subcellularLocation>
        <location evidence="7">Membrane</location>
        <topology evidence="7">Multi-pass membrane protein</topology>
    </subcellularLocation>
</comment>
<keyword evidence="10" id="KW-1185">Reference proteome</keyword>
<feature type="compositionally biased region" description="Polar residues" evidence="8">
    <location>
        <begin position="390"/>
        <end position="399"/>
    </location>
</feature>
<keyword evidence="5 7" id="KW-1133">Transmembrane helix</keyword>
<feature type="compositionally biased region" description="Polar residues" evidence="8">
    <location>
        <begin position="370"/>
        <end position="381"/>
    </location>
</feature>
<feature type="transmembrane region" description="Helical" evidence="7">
    <location>
        <begin position="10"/>
        <end position="29"/>
    </location>
</feature>
<evidence type="ECO:0000256" key="2">
    <source>
        <dbReference type="ARBA" id="ARBA00005550"/>
    </source>
</evidence>
<gene>
    <name evidence="7" type="primary">DLT1</name>
    <name evidence="9" type="ORF">AAL_01190</name>
</gene>
<evidence type="ECO:0000313" key="9">
    <source>
        <dbReference type="EMBL" id="OAA33725.1"/>
    </source>
</evidence>
<comment type="similarity">
    <text evidence="2 7">Belongs to the DLT1 family.</text>
</comment>
<evidence type="ECO:0000313" key="10">
    <source>
        <dbReference type="Proteomes" id="UP000078544"/>
    </source>
</evidence>
<dbReference type="PANTHER" id="PTHR40021">
    <property type="entry name" value="DEFECT AT LOW TEMPERATURE PROTEIN 1"/>
    <property type="match status" value="1"/>
</dbReference>
<keyword evidence="6 7" id="KW-0472">Membrane</keyword>
<feature type="region of interest" description="Disordered" evidence="8">
    <location>
        <begin position="293"/>
        <end position="399"/>
    </location>
</feature>